<evidence type="ECO:0000313" key="2">
    <source>
        <dbReference type="Proteomes" id="UP001256712"/>
    </source>
</evidence>
<dbReference type="InterPro" id="IPR009661">
    <property type="entry name" value="AcMNPV_Da18"/>
</dbReference>
<keyword evidence="2" id="KW-1185">Reference proteome</keyword>
<protein>
    <recommendedName>
        <fullName evidence="3">Ac17</fullName>
    </recommendedName>
</protein>
<reference evidence="1" key="1">
    <citation type="journal article" date="2022" name="J. Invertebr. Pathol.">
        <title>Identification of a new nucleopolyhedrovirus isolated from the olive leaf moth, Palpita vitrealis, from two locations in Egypt.</title>
        <authorList>
            <person name="El-Salamouny S."/>
            <person name="Wennmann J.T."/>
            <person name="Kleespies R.G."/>
            <person name="Richert-Poggeler K.R."/>
            <person name="Mansour A."/>
            <person name="Awad M."/>
            <person name="Agamy E."/>
            <person name="Salama R."/>
            <person name="Jehle J.A."/>
        </authorList>
    </citation>
    <scope>NUCLEOTIDE SEQUENCE</scope>
    <source>
        <strain evidence="1">Giza 2005</strain>
    </source>
</reference>
<sequence>MNLIVKLTPIDVKGKEQLNCVERYVLSPCTLIDTDICLNVKCCSPFARYKVLIIVNNQKNKFIQTTFCSFNNSVTIVNKLNDKRIIFDGFVKFDDEGVTTPFVIGPLYSVNVNDVVKCSVKDVVNKIQKKQTLLKVFINEANVYNRWNVFKKLIYNNNNNDVILTNRVNKFININKNYKNYVNYNRTINNDTKWVPAINYITGKQLLTILFIFKFT</sequence>
<evidence type="ECO:0000313" key="1">
    <source>
        <dbReference type="EMBL" id="USC25869.1"/>
    </source>
</evidence>
<dbReference type="Pfam" id="PF06856">
    <property type="entry name" value="AcMNPV_Orf17"/>
    <property type="match status" value="1"/>
</dbReference>
<dbReference type="EMBL" id="OL685370">
    <property type="protein sequence ID" value="USC25869.1"/>
    <property type="molecule type" value="Genomic_DNA"/>
</dbReference>
<proteinExistence type="predicted"/>
<name>A0AAE9LN36_9ABAC</name>
<organism evidence="1 2">
    <name type="scientific">Palpita vitrealis nucleopolyhedrovirus</name>
    <dbReference type="NCBI Taxonomy" id="2951960"/>
    <lineage>
        <taxon>Viruses</taxon>
        <taxon>Viruses incertae sedis</taxon>
        <taxon>Naldaviricetes</taxon>
        <taxon>Lefavirales</taxon>
        <taxon>Baculoviridae</taxon>
        <taxon>Alphabaculovirus</taxon>
        <taxon>Alphabaculovirus pavitrealis</taxon>
    </lineage>
</organism>
<evidence type="ECO:0008006" key="3">
    <source>
        <dbReference type="Google" id="ProtNLM"/>
    </source>
</evidence>
<dbReference type="Proteomes" id="UP001256712">
    <property type="component" value="Segment"/>
</dbReference>
<accession>A0AAE9LN36</accession>